<dbReference type="Proteomes" id="UP001162891">
    <property type="component" value="Chromosome"/>
</dbReference>
<dbReference type="SMART" id="SM00849">
    <property type="entry name" value="Lactamase_B"/>
    <property type="match status" value="1"/>
</dbReference>
<keyword evidence="4" id="KW-0862">Zinc</keyword>
<dbReference type="InterPro" id="IPR001018">
    <property type="entry name" value="Beta-lactamase_class-B_CS"/>
</dbReference>
<dbReference type="InterPro" id="IPR032282">
    <property type="entry name" value="HAGH_C"/>
</dbReference>
<keyword evidence="7" id="KW-1185">Reference proteome</keyword>
<dbReference type="RefSeq" id="WP_248357296.1">
    <property type="nucleotide sequence ID" value="NZ_AP025591.1"/>
</dbReference>
<name>A0ABN6N0X7_9BACT</name>
<dbReference type="InterPro" id="IPR036866">
    <property type="entry name" value="RibonucZ/Hydroxyglut_hydro"/>
</dbReference>
<gene>
    <name evidence="6" type="primary">gloB</name>
    <name evidence="6" type="ORF">AMOR_58170</name>
</gene>
<dbReference type="PANTHER" id="PTHR11935">
    <property type="entry name" value="BETA LACTAMASE DOMAIN"/>
    <property type="match status" value="1"/>
</dbReference>
<dbReference type="PROSITE" id="PS00743">
    <property type="entry name" value="BETA_LACTAMASE_B_1"/>
    <property type="match status" value="1"/>
</dbReference>
<evidence type="ECO:0000313" key="6">
    <source>
        <dbReference type="EMBL" id="BDG06821.1"/>
    </source>
</evidence>
<evidence type="ECO:0000256" key="2">
    <source>
        <dbReference type="ARBA" id="ARBA00022723"/>
    </source>
</evidence>
<feature type="domain" description="Metallo-beta-lactamase" evidence="5">
    <location>
        <begin position="11"/>
        <end position="166"/>
    </location>
</feature>
<dbReference type="SUPFAM" id="SSF56281">
    <property type="entry name" value="Metallo-hydrolase/oxidoreductase"/>
    <property type="match status" value="1"/>
</dbReference>
<accession>A0ABN6N0X7</accession>
<keyword evidence="3 6" id="KW-0378">Hydrolase</keyword>
<evidence type="ECO:0000256" key="3">
    <source>
        <dbReference type="ARBA" id="ARBA00022801"/>
    </source>
</evidence>
<reference evidence="7" key="1">
    <citation type="journal article" date="2022" name="Int. J. Syst. Evol. Microbiol.">
        <title>Anaeromyxobacter oryzae sp. nov., Anaeromyxobacter diazotrophicus sp. nov. and Anaeromyxobacter paludicola sp. nov., isolated from paddy soils.</title>
        <authorList>
            <person name="Itoh H."/>
            <person name="Xu Z."/>
            <person name="Mise K."/>
            <person name="Masuda Y."/>
            <person name="Ushijima N."/>
            <person name="Hayakawa C."/>
            <person name="Shiratori Y."/>
            <person name="Senoo K."/>
        </authorList>
    </citation>
    <scope>NUCLEOTIDE SEQUENCE [LARGE SCALE GENOMIC DNA]</scope>
    <source>
        <strain evidence="7">Red232</strain>
    </source>
</reference>
<evidence type="ECO:0000256" key="4">
    <source>
        <dbReference type="ARBA" id="ARBA00022833"/>
    </source>
</evidence>
<comment type="cofactor">
    <cofactor evidence="1">
        <name>Zn(2+)</name>
        <dbReference type="ChEBI" id="CHEBI:29105"/>
    </cofactor>
</comment>
<protein>
    <submittedName>
        <fullName evidence="6">Hydroxyacylglutathione hydrolase</fullName>
    </submittedName>
</protein>
<sequence length="253" mass="26354">MIFDRRRYGADNYTYLLAEGADAALVDPGDPDVALALAADHGVRPRWILHTHGHGDHTGGTARAAAVLGAEVLGHDADAQWYAPDVDLAGRDALALGALAVRVHAAPGHTPGSVLLEWAGRLLTGDTLFWAGCGNCRHGGDPARLARTFLDVIAPLDGALEVHPGHDYAARNLPFALGLEPENAAARARLAEAEAARAAGREPPPSTLAGERAVNPFLRLDAPGVAAAITREAPAARGAAARFVALRALRDRG</sequence>
<dbReference type="PANTHER" id="PTHR11935:SF94">
    <property type="entry name" value="TENZING NORGAY, ISOFORM C"/>
    <property type="match status" value="1"/>
</dbReference>
<dbReference type="InterPro" id="IPR001279">
    <property type="entry name" value="Metallo-B-lactamas"/>
</dbReference>
<evidence type="ECO:0000313" key="7">
    <source>
        <dbReference type="Proteomes" id="UP001162891"/>
    </source>
</evidence>
<proteinExistence type="predicted"/>
<dbReference type="Pfam" id="PF16123">
    <property type="entry name" value="HAGH_C"/>
    <property type="match status" value="1"/>
</dbReference>
<dbReference type="Pfam" id="PF00753">
    <property type="entry name" value="Lactamase_B"/>
    <property type="match status" value="1"/>
</dbReference>
<dbReference type="EMBL" id="AP025591">
    <property type="protein sequence ID" value="BDG06821.1"/>
    <property type="molecule type" value="Genomic_DNA"/>
</dbReference>
<dbReference type="Gene3D" id="3.60.15.10">
    <property type="entry name" value="Ribonuclease Z/Hydroxyacylglutathione hydrolase-like"/>
    <property type="match status" value="1"/>
</dbReference>
<keyword evidence="2" id="KW-0479">Metal-binding</keyword>
<evidence type="ECO:0000256" key="1">
    <source>
        <dbReference type="ARBA" id="ARBA00001947"/>
    </source>
</evidence>
<organism evidence="6 7">
    <name type="scientific">Anaeromyxobacter oryzae</name>
    <dbReference type="NCBI Taxonomy" id="2918170"/>
    <lineage>
        <taxon>Bacteria</taxon>
        <taxon>Pseudomonadati</taxon>
        <taxon>Myxococcota</taxon>
        <taxon>Myxococcia</taxon>
        <taxon>Myxococcales</taxon>
        <taxon>Cystobacterineae</taxon>
        <taxon>Anaeromyxobacteraceae</taxon>
        <taxon>Anaeromyxobacter</taxon>
    </lineage>
</organism>
<evidence type="ECO:0000259" key="5">
    <source>
        <dbReference type="SMART" id="SM00849"/>
    </source>
</evidence>
<dbReference type="GO" id="GO:0016787">
    <property type="term" value="F:hydrolase activity"/>
    <property type="evidence" value="ECO:0007669"/>
    <property type="project" value="UniProtKB-KW"/>
</dbReference>